<proteinExistence type="inferred from homology"/>
<dbReference type="SUPFAM" id="SSF51735">
    <property type="entry name" value="NAD(P)-binding Rossmann-fold domains"/>
    <property type="match status" value="1"/>
</dbReference>
<protein>
    <submittedName>
        <fullName evidence="8">Phosphoglycerate dehydrogenase</fullName>
    </submittedName>
</protein>
<evidence type="ECO:0000256" key="3">
    <source>
        <dbReference type="ARBA" id="ARBA00023002"/>
    </source>
</evidence>
<organism evidence="8 9">
    <name type="scientific">Pollutimonas bauzanensis</name>
    <dbReference type="NCBI Taxonomy" id="658167"/>
    <lineage>
        <taxon>Bacteria</taxon>
        <taxon>Pseudomonadati</taxon>
        <taxon>Pseudomonadota</taxon>
        <taxon>Betaproteobacteria</taxon>
        <taxon>Burkholderiales</taxon>
        <taxon>Alcaligenaceae</taxon>
        <taxon>Pollutimonas</taxon>
    </lineage>
</organism>
<gene>
    <name evidence="8" type="ORF">SAMN04488135_102218</name>
</gene>
<dbReference type="InterPro" id="IPR036291">
    <property type="entry name" value="NAD(P)-bd_dom_sf"/>
</dbReference>
<keyword evidence="2" id="KW-0028">Amino-acid biosynthesis</keyword>
<dbReference type="PANTHER" id="PTHR42789">
    <property type="entry name" value="D-ISOMER SPECIFIC 2-HYDROXYACID DEHYDROGENASE FAMILY PROTEIN (AFU_ORTHOLOGUE AFUA_6G10090)"/>
    <property type="match status" value="1"/>
</dbReference>
<dbReference type="PROSITE" id="PS00065">
    <property type="entry name" value="D_2_HYDROXYACID_DH_1"/>
    <property type="match status" value="1"/>
</dbReference>
<evidence type="ECO:0000256" key="5">
    <source>
        <dbReference type="RuleBase" id="RU003719"/>
    </source>
</evidence>
<evidence type="ECO:0000259" key="7">
    <source>
        <dbReference type="Pfam" id="PF02826"/>
    </source>
</evidence>
<dbReference type="InterPro" id="IPR006139">
    <property type="entry name" value="D-isomer_2_OHA_DH_cat_dom"/>
</dbReference>
<dbReference type="Proteomes" id="UP000184226">
    <property type="component" value="Unassembled WGS sequence"/>
</dbReference>
<dbReference type="SUPFAM" id="SSF52283">
    <property type="entry name" value="Formate/glycerate dehydrogenase catalytic domain-like"/>
    <property type="match status" value="1"/>
</dbReference>
<sequence length="326" mass="35030">MTRIAILDDWQRFARIAADWAPLESRASLQFFHSPFRDEDEAAAALAEFDIIVAMRERTPFPATLVSRLPRLQLFAFTGARGGKIDFAALLARGITIACTDGSGGEPTAELALGLMLSAVRRIPAGDAALRGGRFQEGVSPGFTLKGKTLGVIGLGRIGSLVAGYGAALGMQVLAWSRNLTPERAQAAGARFASRDELLRTSDIVTLHVVLSDETRRLIGRAEIAAMKQGAVLVNTSRSGLIDQAALLEATNAQRIIAAIDVYDTEPLDPADPIRSARNTVLTPHLGYGSVETLQTYYRQSIENVLAFLDGAPIRVISADPNARRH</sequence>
<evidence type="ECO:0000256" key="1">
    <source>
        <dbReference type="ARBA" id="ARBA00005854"/>
    </source>
</evidence>
<dbReference type="EMBL" id="FQXE01000002">
    <property type="protein sequence ID" value="SHH11332.1"/>
    <property type="molecule type" value="Genomic_DNA"/>
</dbReference>
<dbReference type="GO" id="GO:0008652">
    <property type="term" value="P:amino acid biosynthetic process"/>
    <property type="evidence" value="ECO:0007669"/>
    <property type="project" value="UniProtKB-KW"/>
</dbReference>
<name>A0A1M5QBC3_9BURK</name>
<comment type="similarity">
    <text evidence="1 5">Belongs to the D-isomer specific 2-hydroxyacid dehydrogenase family.</text>
</comment>
<dbReference type="Pfam" id="PF00389">
    <property type="entry name" value="2-Hacid_dh"/>
    <property type="match status" value="1"/>
</dbReference>
<dbReference type="AlphaFoldDB" id="A0A1M5QBC3"/>
<dbReference type="GO" id="GO:0016616">
    <property type="term" value="F:oxidoreductase activity, acting on the CH-OH group of donors, NAD or NADP as acceptor"/>
    <property type="evidence" value="ECO:0007669"/>
    <property type="project" value="InterPro"/>
</dbReference>
<evidence type="ECO:0000313" key="8">
    <source>
        <dbReference type="EMBL" id="SHH11332.1"/>
    </source>
</evidence>
<evidence type="ECO:0000256" key="2">
    <source>
        <dbReference type="ARBA" id="ARBA00022605"/>
    </source>
</evidence>
<dbReference type="PANTHER" id="PTHR42789:SF1">
    <property type="entry name" value="D-ISOMER SPECIFIC 2-HYDROXYACID DEHYDROGENASE FAMILY PROTEIN (AFU_ORTHOLOGUE AFUA_6G10090)"/>
    <property type="match status" value="1"/>
</dbReference>
<feature type="domain" description="D-isomer specific 2-hydroxyacid dehydrogenase catalytic" evidence="6">
    <location>
        <begin position="28"/>
        <end position="313"/>
    </location>
</feature>
<dbReference type="InterPro" id="IPR006140">
    <property type="entry name" value="D-isomer_DH_NAD-bd"/>
</dbReference>
<keyword evidence="3 5" id="KW-0560">Oxidoreductase</keyword>
<dbReference type="RefSeq" id="WP_073101866.1">
    <property type="nucleotide sequence ID" value="NZ_FQXE01000002.1"/>
</dbReference>
<dbReference type="CDD" id="cd12169">
    <property type="entry name" value="PGDH_like_1"/>
    <property type="match status" value="1"/>
</dbReference>
<dbReference type="OrthoDB" id="9805416at2"/>
<feature type="domain" description="D-isomer specific 2-hydroxyacid dehydrogenase NAD-binding" evidence="7">
    <location>
        <begin position="113"/>
        <end position="287"/>
    </location>
</feature>
<keyword evidence="9" id="KW-1185">Reference proteome</keyword>
<dbReference type="InterPro" id="IPR029752">
    <property type="entry name" value="D-isomer_DH_CS1"/>
</dbReference>
<dbReference type="Gene3D" id="3.40.50.720">
    <property type="entry name" value="NAD(P)-binding Rossmann-like Domain"/>
    <property type="match status" value="2"/>
</dbReference>
<dbReference type="GO" id="GO:0051287">
    <property type="term" value="F:NAD binding"/>
    <property type="evidence" value="ECO:0007669"/>
    <property type="project" value="InterPro"/>
</dbReference>
<evidence type="ECO:0000256" key="4">
    <source>
        <dbReference type="ARBA" id="ARBA00023027"/>
    </source>
</evidence>
<keyword evidence="4" id="KW-0520">NAD</keyword>
<evidence type="ECO:0000313" key="9">
    <source>
        <dbReference type="Proteomes" id="UP000184226"/>
    </source>
</evidence>
<accession>A0A1M5QBC3</accession>
<evidence type="ECO:0000259" key="6">
    <source>
        <dbReference type="Pfam" id="PF00389"/>
    </source>
</evidence>
<dbReference type="Pfam" id="PF02826">
    <property type="entry name" value="2-Hacid_dh_C"/>
    <property type="match status" value="1"/>
</dbReference>
<reference evidence="8 9" key="1">
    <citation type="submission" date="2016-11" db="EMBL/GenBank/DDBJ databases">
        <authorList>
            <person name="Jaros S."/>
            <person name="Januszkiewicz K."/>
            <person name="Wedrychowicz H."/>
        </authorList>
    </citation>
    <scope>NUCLEOTIDE SEQUENCE [LARGE SCALE GENOMIC DNA]</scope>
    <source>
        <strain evidence="8 9">CGMCC 1.10190</strain>
    </source>
</reference>
<dbReference type="InterPro" id="IPR050857">
    <property type="entry name" value="D-2-hydroxyacid_DH"/>
</dbReference>
<dbReference type="STRING" id="658167.SAMN04488135_102218"/>